<dbReference type="AlphaFoldDB" id="A0AA38J8A6"/>
<protein>
    <submittedName>
        <fullName evidence="1">Uncharacterized protein</fullName>
    </submittedName>
</protein>
<comment type="caution">
    <text evidence="1">The sequence shown here is derived from an EMBL/GenBank/DDBJ whole genome shotgun (WGS) entry which is preliminary data.</text>
</comment>
<keyword evidence="2" id="KW-1185">Reference proteome</keyword>
<dbReference type="Proteomes" id="UP001168821">
    <property type="component" value="Unassembled WGS sequence"/>
</dbReference>
<gene>
    <name evidence="1" type="ORF">Zmor_001830</name>
</gene>
<organism evidence="1 2">
    <name type="scientific">Zophobas morio</name>
    <dbReference type="NCBI Taxonomy" id="2755281"/>
    <lineage>
        <taxon>Eukaryota</taxon>
        <taxon>Metazoa</taxon>
        <taxon>Ecdysozoa</taxon>
        <taxon>Arthropoda</taxon>
        <taxon>Hexapoda</taxon>
        <taxon>Insecta</taxon>
        <taxon>Pterygota</taxon>
        <taxon>Neoptera</taxon>
        <taxon>Endopterygota</taxon>
        <taxon>Coleoptera</taxon>
        <taxon>Polyphaga</taxon>
        <taxon>Cucujiformia</taxon>
        <taxon>Tenebrionidae</taxon>
        <taxon>Zophobas</taxon>
    </lineage>
</organism>
<proteinExistence type="predicted"/>
<accession>A0AA38J8A6</accession>
<evidence type="ECO:0000313" key="1">
    <source>
        <dbReference type="EMBL" id="KAJ3666387.1"/>
    </source>
</evidence>
<name>A0AA38J8A6_9CUCU</name>
<reference evidence="1" key="1">
    <citation type="journal article" date="2023" name="G3 (Bethesda)">
        <title>Whole genome assemblies of Zophobas morio and Tenebrio molitor.</title>
        <authorList>
            <person name="Kaur S."/>
            <person name="Stinson S.A."/>
            <person name="diCenzo G.C."/>
        </authorList>
    </citation>
    <scope>NUCLEOTIDE SEQUENCE</scope>
    <source>
        <strain evidence="1">QUZm001</strain>
    </source>
</reference>
<evidence type="ECO:0000313" key="2">
    <source>
        <dbReference type="Proteomes" id="UP001168821"/>
    </source>
</evidence>
<sequence length="107" mass="11743">MYERVKKYISRTSGNILRSRSGITSLSEKAVKETRTIPRAGAMHRRGFRSNGNAGNKKNAYLGLKASAAASCSSRIGGDPPVALATRRNMLETFGCTSLIHRHLEMF</sequence>
<dbReference type="EMBL" id="JALNTZ010000001">
    <property type="protein sequence ID" value="KAJ3666387.1"/>
    <property type="molecule type" value="Genomic_DNA"/>
</dbReference>